<proteinExistence type="inferred from homology"/>
<feature type="domain" description="Methylated-DNA-[protein]-cysteine S-methyltransferase DNA binding" evidence="9">
    <location>
        <begin position="78"/>
        <end position="157"/>
    </location>
</feature>
<dbReference type="PROSITE" id="PS00374">
    <property type="entry name" value="MGMT"/>
    <property type="match status" value="1"/>
</dbReference>
<keyword evidence="5 10" id="KW-0808">Transferase</keyword>
<evidence type="ECO:0000256" key="2">
    <source>
        <dbReference type="ARBA" id="ARBA00008711"/>
    </source>
</evidence>
<dbReference type="CDD" id="cd06445">
    <property type="entry name" value="ATase"/>
    <property type="match status" value="1"/>
</dbReference>
<keyword evidence="4 10" id="KW-0489">Methyltransferase</keyword>
<dbReference type="AlphaFoldDB" id="A0A5P1R853"/>
<comment type="catalytic activity">
    <reaction evidence="1">
        <text>a 4-O-methyl-thymidine in DNA + L-cysteinyl-[protein] = a thymidine in DNA + S-methyl-L-cysteinyl-[protein]</text>
        <dbReference type="Rhea" id="RHEA:53428"/>
        <dbReference type="Rhea" id="RHEA-COMP:10131"/>
        <dbReference type="Rhea" id="RHEA-COMP:10132"/>
        <dbReference type="Rhea" id="RHEA-COMP:13555"/>
        <dbReference type="Rhea" id="RHEA-COMP:13556"/>
        <dbReference type="ChEBI" id="CHEBI:29950"/>
        <dbReference type="ChEBI" id="CHEBI:82612"/>
        <dbReference type="ChEBI" id="CHEBI:137386"/>
        <dbReference type="ChEBI" id="CHEBI:137387"/>
        <dbReference type="EC" id="2.1.1.63"/>
    </reaction>
</comment>
<reference evidence="10 11" key="1">
    <citation type="journal article" date="2019" name="Biochem. Eng. J.">
        <title>Metabolic engineering of the marine bacteria Neptunomonas concharum for the production of acetoin and meso-2,3-butanediol from acetate.</title>
        <authorList>
            <person name="Li W."/>
            <person name="Pu N."/>
            <person name="Liu C.-X."/>
            <person name="Yuan Q.-P."/>
            <person name="Li Z.-J."/>
        </authorList>
    </citation>
    <scope>NUCLEOTIDE SEQUENCE [LARGE SCALE GENOMIC DNA]</scope>
    <source>
        <strain evidence="10 11">JCM17730</strain>
    </source>
</reference>
<dbReference type="GO" id="GO:0032259">
    <property type="term" value="P:methylation"/>
    <property type="evidence" value="ECO:0007669"/>
    <property type="project" value="UniProtKB-KW"/>
</dbReference>
<keyword evidence="6" id="KW-0227">DNA damage</keyword>
<dbReference type="Gene3D" id="3.30.160.70">
    <property type="entry name" value="Methylated DNA-protein cysteine methyltransferase domain"/>
    <property type="match status" value="1"/>
</dbReference>
<comment type="similarity">
    <text evidence="2">Belongs to the MGMT family.</text>
</comment>
<evidence type="ECO:0000256" key="5">
    <source>
        <dbReference type="ARBA" id="ARBA00022679"/>
    </source>
</evidence>
<dbReference type="InterPro" id="IPR036388">
    <property type="entry name" value="WH-like_DNA-bd_sf"/>
</dbReference>
<evidence type="ECO:0000256" key="1">
    <source>
        <dbReference type="ARBA" id="ARBA00001286"/>
    </source>
</evidence>
<organism evidence="10 11">
    <name type="scientific">Neptunomonas concharum</name>
    <dbReference type="NCBI Taxonomy" id="1031538"/>
    <lineage>
        <taxon>Bacteria</taxon>
        <taxon>Pseudomonadati</taxon>
        <taxon>Pseudomonadota</taxon>
        <taxon>Gammaproteobacteria</taxon>
        <taxon>Oceanospirillales</taxon>
        <taxon>Oceanospirillaceae</taxon>
        <taxon>Neptunomonas</taxon>
    </lineage>
</organism>
<dbReference type="InterPro" id="IPR014048">
    <property type="entry name" value="MethylDNA_cys_MeTrfase_DNA-bd"/>
</dbReference>
<dbReference type="SUPFAM" id="SSF53155">
    <property type="entry name" value="Methylated DNA-protein cysteine methyltransferase domain"/>
    <property type="match status" value="1"/>
</dbReference>
<protein>
    <recommendedName>
        <fullName evidence="3">methylated-DNA--[protein]-cysteine S-methyltransferase</fullName>
        <ecNumber evidence="3">2.1.1.63</ecNumber>
    </recommendedName>
</protein>
<evidence type="ECO:0000259" key="9">
    <source>
        <dbReference type="Pfam" id="PF01035"/>
    </source>
</evidence>
<dbReference type="SUPFAM" id="SSF46767">
    <property type="entry name" value="Methylated DNA-protein cysteine methyltransferase, C-terminal domain"/>
    <property type="match status" value="1"/>
</dbReference>
<evidence type="ECO:0000256" key="8">
    <source>
        <dbReference type="ARBA" id="ARBA00049348"/>
    </source>
</evidence>
<sequence length="159" mass="17550">MITYRIWTSPFGKILATQEGGQLTGCYLIGQKYQPEIASSWYENQSDSLLCQTEEQLNRYAEQPDSPFTLPLAPKGTPFQKTVWQALTQIPPGETYYYQELAEKIGKPASVRAVAAAIGKNPLLIIIPCHRVLGKNGKLTGFAAGLELKQHLLAIEAQA</sequence>
<dbReference type="Pfam" id="PF01035">
    <property type="entry name" value="DNA_binding_1"/>
    <property type="match status" value="1"/>
</dbReference>
<evidence type="ECO:0000313" key="10">
    <source>
        <dbReference type="EMBL" id="QEQ95511.1"/>
    </source>
</evidence>
<name>A0A5P1R853_9GAMM</name>
<dbReference type="NCBIfam" id="TIGR00589">
    <property type="entry name" value="ogt"/>
    <property type="match status" value="1"/>
</dbReference>
<dbReference type="InterPro" id="IPR036631">
    <property type="entry name" value="MGMT_N_sf"/>
</dbReference>
<keyword evidence="7" id="KW-0234">DNA repair</keyword>
<dbReference type="KEGG" id="ncu:F0U83_01650"/>
<dbReference type="Proteomes" id="UP000324760">
    <property type="component" value="Chromosome"/>
</dbReference>
<evidence type="ECO:0000256" key="3">
    <source>
        <dbReference type="ARBA" id="ARBA00011918"/>
    </source>
</evidence>
<comment type="catalytic activity">
    <reaction evidence="8">
        <text>a 6-O-methyl-2'-deoxyguanosine in DNA + L-cysteinyl-[protein] = S-methyl-L-cysteinyl-[protein] + a 2'-deoxyguanosine in DNA</text>
        <dbReference type="Rhea" id="RHEA:24000"/>
        <dbReference type="Rhea" id="RHEA-COMP:10131"/>
        <dbReference type="Rhea" id="RHEA-COMP:10132"/>
        <dbReference type="Rhea" id="RHEA-COMP:11367"/>
        <dbReference type="Rhea" id="RHEA-COMP:11368"/>
        <dbReference type="ChEBI" id="CHEBI:29950"/>
        <dbReference type="ChEBI" id="CHEBI:82612"/>
        <dbReference type="ChEBI" id="CHEBI:85445"/>
        <dbReference type="ChEBI" id="CHEBI:85448"/>
        <dbReference type="EC" id="2.1.1.63"/>
    </reaction>
</comment>
<dbReference type="GO" id="GO:0006281">
    <property type="term" value="P:DNA repair"/>
    <property type="evidence" value="ECO:0007669"/>
    <property type="project" value="UniProtKB-KW"/>
</dbReference>
<dbReference type="PANTHER" id="PTHR10815:SF5">
    <property type="entry name" value="METHYLATED-DNA--PROTEIN-CYSTEINE METHYLTRANSFERASE"/>
    <property type="match status" value="1"/>
</dbReference>
<dbReference type="EC" id="2.1.1.63" evidence="3"/>
<dbReference type="RefSeq" id="WP_138986216.1">
    <property type="nucleotide sequence ID" value="NZ_CP043869.1"/>
</dbReference>
<keyword evidence="11" id="KW-1185">Reference proteome</keyword>
<evidence type="ECO:0000256" key="6">
    <source>
        <dbReference type="ARBA" id="ARBA00022763"/>
    </source>
</evidence>
<dbReference type="GO" id="GO:0003908">
    <property type="term" value="F:methylated-DNA-[protein]-cysteine S-methyltransferase activity"/>
    <property type="evidence" value="ECO:0007669"/>
    <property type="project" value="UniProtKB-EC"/>
</dbReference>
<dbReference type="PANTHER" id="PTHR10815">
    <property type="entry name" value="METHYLATED-DNA--PROTEIN-CYSTEINE METHYLTRANSFERASE"/>
    <property type="match status" value="1"/>
</dbReference>
<evidence type="ECO:0000256" key="7">
    <source>
        <dbReference type="ARBA" id="ARBA00023204"/>
    </source>
</evidence>
<dbReference type="OrthoDB" id="9811249at2"/>
<gene>
    <name evidence="10" type="ORF">F0U83_01650</name>
</gene>
<accession>A0A5P1R853</accession>
<dbReference type="EMBL" id="CP043869">
    <property type="protein sequence ID" value="QEQ95511.1"/>
    <property type="molecule type" value="Genomic_DNA"/>
</dbReference>
<evidence type="ECO:0000313" key="11">
    <source>
        <dbReference type="Proteomes" id="UP000324760"/>
    </source>
</evidence>
<evidence type="ECO:0000256" key="4">
    <source>
        <dbReference type="ARBA" id="ARBA00022603"/>
    </source>
</evidence>
<dbReference type="InterPro" id="IPR001497">
    <property type="entry name" value="MethylDNA_cys_MeTrfase_AS"/>
</dbReference>
<dbReference type="InterPro" id="IPR036217">
    <property type="entry name" value="MethylDNA_cys_MeTrfase_DNAb"/>
</dbReference>
<dbReference type="Gene3D" id="1.10.10.10">
    <property type="entry name" value="Winged helix-like DNA-binding domain superfamily/Winged helix DNA-binding domain"/>
    <property type="match status" value="1"/>
</dbReference>
<dbReference type="FunFam" id="1.10.10.10:FF:000214">
    <property type="entry name" value="Methylated-DNA--protein-cysteine methyltransferase"/>
    <property type="match status" value="1"/>
</dbReference>